<evidence type="ECO:0000256" key="6">
    <source>
        <dbReference type="ARBA" id="ARBA00023054"/>
    </source>
</evidence>
<dbReference type="Pfam" id="PF00225">
    <property type="entry name" value="Kinesin"/>
    <property type="match status" value="1"/>
</dbReference>
<feature type="compositionally biased region" description="Polar residues" evidence="11">
    <location>
        <begin position="46"/>
        <end position="55"/>
    </location>
</feature>
<dbReference type="Gene3D" id="3.30.40.10">
    <property type="entry name" value="Zinc/RING finger domain, C3HC4 (zinc finger)"/>
    <property type="match status" value="1"/>
</dbReference>
<dbReference type="PANTHER" id="PTHR47968:SF33">
    <property type="entry name" value="KINESIN-LIKE PROTEIN KIN-7C, MITOCHONDRIAL ISOFORM X1"/>
    <property type="match status" value="1"/>
</dbReference>
<feature type="compositionally biased region" description="Low complexity" evidence="11">
    <location>
        <begin position="75"/>
        <end position="90"/>
    </location>
</feature>
<feature type="region of interest" description="Disordered" evidence="11">
    <location>
        <begin position="521"/>
        <end position="542"/>
    </location>
</feature>
<dbReference type="FunFam" id="3.40.850.10:FF:000014">
    <property type="entry name" value="Kinesin-like protein KIN-7G"/>
    <property type="match status" value="1"/>
</dbReference>
<feature type="binding site" evidence="9">
    <location>
        <begin position="185"/>
        <end position="192"/>
    </location>
    <ligand>
        <name>ATP</name>
        <dbReference type="ChEBI" id="CHEBI:30616"/>
    </ligand>
</feature>
<dbReference type="PROSITE" id="PS50067">
    <property type="entry name" value="KINESIN_MOTOR_2"/>
    <property type="match status" value="1"/>
</dbReference>
<feature type="coiled-coil region" evidence="10">
    <location>
        <begin position="887"/>
        <end position="963"/>
    </location>
</feature>
<dbReference type="GO" id="GO:0008017">
    <property type="term" value="F:microtubule binding"/>
    <property type="evidence" value="ECO:0007669"/>
    <property type="project" value="InterPro"/>
</dbReference>
<dbReference type="InterPro" id="IPR013083">
    <property type="entry name" value="Znf_RING/FYVE/PHD"/>
</dbReference>
<keyword evidence="8" id="KW-0479">Metal-binding</keyword>
<dbReference type="SUPFAM" id="SSF52540">
    <property type="entry name" value="P-loop containing nucleoside triphosphate hydrolases"/>
    <property type="match status" value="1"/>
</dbReference>
<feature type="coiled-coil region" evidence="10">
    <location>
        <begin position="1017"/>
        <end position="1046"/>
    </location>
</feature>
<feature type="coiled-coil region" evidence="10">
    <location>
        <begin position="426"/>
        <end position="512"/>
    </location>
</feature>
<evidence type="ECO:0000313" key="14">
    <source>
        <dbReference type="EMBL" id="KAH7287492.1"/>
    </source>
</evidence>
<keyword evidence="3" id="KW-0493">Microtubule</keyword>
<dbReference type="SUPFAM" id="SSF57850">
    <property type="entry name" value="RING/U-box"/>
    <property type="match status" value="1"/>
</dbReference>
<dbReference type="InterPro" id="IPR019821">
    <property type="entry name" value="Kinesin_motor_CS"/>
</dbReference>
<dbReference type="EMBL" id="CM035437">
    <property type="protein sequence ID" value="KAH7287489.1"/>
    <property type="molecule type" value="Genomic_DNA"/>
</dbReference>
<dbReference type="PANTHER" id="PTHR47968">
    <property type="entry name" value="CENTROMERE PROTEIN E"/>
    <property type="match status" value="1"/>
</dbReference>
<dbReference type="OMA" id="MWMLVAE"/>
<comment type="caution">
    <text evidence="14">The sequence shown here is derived from an EMBL/GenBank/DDBJ whole genome shotgun (WGS) entry which is preliminary data.</text>
</comment>
<keyword evidence="15" id="KW-1185">Reference proteome</keyword>
<dbReference type="GO" id="GO:0003777">
    <property type="term" value="F:microtubule motor activity"/>
    <property type="evidence" value="ECO:0007669"/>
    <property type="project" value="InterPro"/>
</dbReference>
<sequence length="1237" mass="136203">MSASASKPRTISPFRFRKPASVNGKLPGQPAVSTASNGTGAIPRTPSLSGRSSTPGRGRALPPLNPPTPQKLQLSSNSSIGSGSPSSPTSERTEQFLIASRAKENVTVTVRFRPLSQREIQKGDEQAWYADGDTTVRSEFNSATAYAFDRVFGPATTTRHVYDVAAQHVVAGAMEGVNGTVFAYGVTSSGKTHTMHGDQKSPGIIPLAVKDVFSIIQETPGREFLLRVSYLEIYNEVINDLLDPAGQNLRVREDAQGTYVEGIKEEVVLSPAHCLSLIATGEEHRHVGSNNFNLLSSRSHTIFTLTIESSPRGDNFSDEEVTLSQLNLIDLAGSESSKTETTGLRRKEGSYINKSLLTLGTVISKLTDVKATHIPYRDSKLTRLLQSSLSGHGRVSLICTVTPASTSNEETHNTLKFAHRAKHVEIHASQNKIMDEKSLIKKYQKEIMNLKLELEQVKKGIADNTYLISNQEDVASLRQQLEAGQVKLQSRLEEEEQAKAALLVRIQRLTKLILVSTKNTVPQSLPPERHGNHRRRHSFGEEELAYLPDRKRDFIFEDEDGHESELSLDGRSDNIISDELFKGEKKTKRRSMLAWFKLKYQRSEHGGSSASLESDNSSNASPATSGAMSQIESTDPKGRRKSVSRRVDEVAPLDPFFEPTQAGELFSATLRGRRPPPTGTTMADQMDLLREQVKMLAGEVALCSSSLKRLTEHAAANPDDAEVQMQIKNLKDEIMEKKRQMRVLERRIGGNSEMGPNSAATFELSQTIMKLTSQLNEKSFELELKSADNRILQEQLQAKVNENTELQQTISALRQQLADVESVSQRSAIETPSEISGNTNSISHVNEDVSVNSDRSGLLARDTVSENECSNAVDASELKIMKSPHDTAILQAQIHELAMDLERLRQEKDQLLEEKDALQIQSCKLAEESSYAKELASAAAVELKNLAEEVTKLSYQNSKLAAELATAQELAYSRNAVKPTGRQRLGSNARRLEEEAIMDDLRRELLAGKEREAALEASLAEKELRDSEIRKKLEEAKQREADLENDLAGMWVLVAKLKKEKGINDGAITFDSSGLSGITDGVNNADNFIGCGNGSDKASEKEITLLRNALEKERLHTSELEMLVLQLKSEDLSGLDLAALEDLSSLHVEALTKLCHAKASVQQRLEYDKVNAVTVPGGEHVEEDKSGHVCKVCFEAPTAAVLLPCRHFSLCKSCAVACTECPLCRTTIHDRIITFTS</sequence>
<feature type="domain" description="RING-type" evidence="13">
    <location>
        <begin position="1190"/>
        <end position="1225"/>
    </location>
</feature>
<keyword evidence="5 9" id="KW-0067">ATP-binding</keyword>
<dbReference type="GO" id="GO:0005874">
    <property type="term" value="C:microtubule"/>
    <property type="evidence" value="ECO:0007669"/>
    <property type="project" value="UniProtKB-KW"/>
</dbReference>
<dbReference type="Gene3D" id="3.40.850.10">
    <property type="entry name" value="Kinesin motor domain"/>
    <property type="match status" value="1"/>
</dbReference>
<evidence type="ECO:0000256" key="4">
    <source>
        <dbReference type="ARBA" id="ARBA00022741"/>
    </source>
</evidence>
<keyword evidence="2" id="KW-0934">Plastid</keyword>
<evidence type="ECO:0000256" key="11">
    <source>
        <dbReference type="SAM" id="MobiDB-lite"/>
    </source>
</evidence>
<protein>
    <submittedName>
        <fullName evidence="14">Uncharacterized protein</fullName>
    </submittedName>
</protein>
<feature type="region of interest" description="Disordered" evidence="11">
    <location>
        <begin position="828"/>
        <end position="848"/>
    </location>
</feature>
<comment type="similarity">
    <text evidence="1">Belongs to the TRAFAC class myosin-kinesin ATPase superfamily. Kinesin family. KIN-7 subfamily.</text>
</comment>
<feature type="coiled-coil region" evidence="10">
    <location>
        <begin position="789"/>
        <end position="823"/>
    </location>
</feature>
<dbReference type="PROSITE" id="PS50089">
    <property type="entry name" value="ZF_RING_2"/>
    <property type="match status" value="1"/>
</dbReference>
<evidence type="ECO:0000256" key="5">
    <source>
        <dbReference type="ARBA" id="ARBA00022840"/>
    </source>
</evidence>
<evidence type="ECO:0000256" key="8">
    <source>
        <dbReference type="PROSITE-ProRule" id="PRU00175"/>
    </source>
</evidence>
<keyword evidence="8" id="KW-0862">Zinc</keyword>
<dbReference type="CDD" id="cd01374">
    <property type="entry name" value="KISc_CENP_E"/>
    <property type="match status" value="1"/>
</dbReference>
<dbReference type="InterPro" id="IPR001841">
    <property type="entry name" value="Znf_RING"/>
</dbReference>
<keyword evidence="4 9" id="KW-0547">Nucleotide-binding</keyword>
<feature type="region of interest" description="Disordered" evidence="11">
    <location>
        <begin position="1"/>
        <end position="93"/>
    </location>
</feature>
<dbReference type="InterPro" id="IPR027417">
    <property type="entry name" value="P-loop_NTPase"/>
</dbReference>
<gene>
    <name evidence="14" type="ORF">KP509_32G058200</name>
</gene>
<feature type="compositionally biased region" description="Low complexity" evidence="11">
    <location>
        <begin position="608"/>
        <end position="621"/>
    </location>
</feature>
<dbReference type="GO" id="GO:0005524">
    <property type="term" value="F:ATP binding"/>
    <property type="evidence" value="ECO:0007669"/>
    <property type="project" value="UniProtKB-UniRule"/>
</dbReference>
<evidence type="ECO:0000256" key="9">
    <source>
        <dbReference type="PROSITE-ProRule" id="PRU00283"/>
    </source>
</evidence>
<dbReference type="Proteomes" id="UP000825935">
    <property type="component" value="Chromosome 32"/>
</dbReference>
<feature type="compositionally biased region" description="Polar residues" evidence="11">
    <location>
        <begin position="622"/>
        <end position="633"/>
    </location>
</feature>
<reference evidence="14" key="1">
    <citation type="submission" date="2021-08" db="EMBL/GenBank/DDBJ databases">
        <title>WGS assembly of Ceratopteris richardii.</title>
        <authorList>
            <person name="Marchant D.B."/>
            <person name="Chen G."/>
            <person name="Jenkins J."/>
            <person name="Shu S."/>
            <person name="Leebens-Mack J."/>
            <person name="Grimwood J."/>
            <person name="Schmutz J."/>
            <person name="Soltis P."/>
            <person name="Soltis D."/>
            <person name="Chen Z.-H."/>
        </authorList>
    </citation>
    <scope>NUCLEOTIDE SEQUENCE</scope>
    <source>
        <strain evidence="14">Whitten #5841</strain>
        <tissue evidence="14">Leaf</tissue>
    </source>
</reference>
<dbReference type="PROSITE" id="PS00411">
    <property type="entry name" value="KINESIN_MOTOR_1"/>
    <property type="match status" value="1"/>
</dbReference>
<keyword evidence="8" id="KW-0863">Zinc-finger</keyword>
<dbReference type="PRINTS" id="PR00380">
    <property type="entry name" value="KINESINHEAVY"/>
</dbReference>
<dbReference type="InterPro" id="IPR001752">
    <property type="entry name" value="Kinesin_motor_dom"/>
</dbReference>
<feature type="coiled-coil region" evidence="10">
    <location>
        <begin position="720"/>
        <end position="747"/>
    </location>
</feature>
<evidence type="ECO:0000256" key="2">
    <source>
        <dbReference type="ARBA" id="ARBA00022528"/>
    </source>
</evidence>
<dbReference type="SMART" id="SM00184">
    <property type="entry name" value="RING"/>
    <property type="match status" value="1"/>
</dbReference>
<evidence type="ECO:0000256" key="10">
    <source>
        <dbReference type="SAM" id="Coils"/>
    </source>
</evidence>
<keyword evidence="6 10" id="KW-0175">Coiled coil</keyword>
<evidence type="ECO:0000313" key="15">
    <source>
        <dbReference type="Proteomes" id="UP000825935"/>
    </source>
</evidence>
<dbReference type="Pfam" id="PF13920">
    <property type="entry name" value="zf-C3HC4_3"/>
    <property type="match status" value="1"/>
</dbReference>
<keyword evidence="7 9" id="KW-0505">Motor protein</keyword>
<evidence type="ECO:0000259" key="12">
    <source>
        <dbReference type="PROSITE" id="PS50067"/>
    </source>
</evidence>
<evidence type="ECO:0000256" key="3">
    <source>
        <dbReference type="ARBA" id="ARBA00022701"/>
    </source>
</evidence>
<dbReference type="EMBL" id="CM035437">
    <property type="protein sequence ID" value="KAH7287492.1"/>
    <property type="molecule type" value="Genomic_DNA"/>
</dbReference>
<evidence type="ECO:0000256" key="1">
    <source>
        <dbReference type="ARBA" id="ARBA00007310"/>
    </source>
</evidence>
<dbReference type="GO" id="GO:0008270">
    <property type="term" value="F:zinc ion binding"/>
    <property type="evidence" value="ECO:0007669"/>
    <property type="project" value="UniProtKB-KW"/>
</dbReference>
<dbReference type="OrthoDB" id="3176171at2759"/>
<evidence type="ECO:0000259" key="13">
    <source>
        <dbReference type="PROSITE" id="PS50089"/>
    </source>
</evidence>
<dbReference type="CDD" id="cd16649">
    <property type="entry name" value="mRING-HC-C3HC5_CGRF1-like"/>
    <property type="match status" value="1"/>
</dbReference>
<name>A0A8T2QTP8_CERRI</name>
<proteinExistence type="inferred from homology"/>
<feature type="region of interest" description="Disordered" evidence="11">
    <location>
        <begin position="606"/>
        <end position="647"/>
    </location>
</feature>
<dbReference type="SMART" id="SM00129">
    <property type="entry name" value="KISc"/>
    <property type="match status" value="1"/>
</dbReference>
<evidence type="ECO:0000256" key="7">
    <source>
        <dbReference type="ARBA" id="ARBA00023175"/>
    </source>
</evidence>
<accession>A0A8T2QTP8</accession>
<dbReference type="InterPro" id="IPR027640">
    <property type="entry name" value="Kinesin-like_fam"/>
</dbReference>
<dbReference type="GO" id="GO:0007018">
    <property type="term" value="P:microtubule-based movement"/>
    <property type="evidence" value="ECO:0007669"/>
    <property type="project" value="InterPro"/>
</dbReference>
<organism evidence="14 15">
    <name type="scientific">Ceratopteris richardii</name>
    <name type="common">Triangle waterfern</name>
    <dbReference type="NCBI Taxonomy" id="49495"/>
    <lineage>
        <taxon>Eukaryota</taxon>
        <taxon>Viridiplantae</taxon>
        <taxon>Streptophyta</taxon>
        <taxon>Embryophyta</taxon>
        <taxon>Tracheophyta</taxon>
        <taxon>Polypodiopsida</taxon>
        <taxon>Polypodiidae</taxon>
        <taxon>Polypodiales</taxon>
        <taxon>Pteridineae</taxon>
        <taxon>Pteridaceae</taxon>
        <taxon>Parkerioideae</taxon>
        <taxon>Ceratopteris</taxon>
    </lineage>
</organism>
<keyword evidence="2" id="KW-0150">Chloroplast</keyword>
<feature type="domain" description="Kinesin motor" evidence="12">
    <location>
        <begin position="105"/>
        <end position="424"/>
    </location>
</feature>
<dbReference type="InterPro" id="IPR036961">
    <property type="entry name" value="Kinesin_motor_dom_sf"/>
</dbReference>
<dbReference type="AlphaFoldDB" id="A0A8T2QTP8"/>